<accession>L0KUW8</accession>
<evidence type="ECO:0000256" key="5">
    <source>
        <dbReference type="ARBA" id="ARBA00022989"/>
    </source>
</evidence>
<dbReference type="GO" id="GO:0005886">
    <property type="term" value="C:plasma membrane"/>
    <property type="evidence" value="ECO:0007669"/>
    <property type="project" value="TreeGrafter"/>
</dbReference>
<reference evidence="11" key="1">
    <citation type="submission" date="2012-02" db="EMBL/GenBank/DDBJ databases">
        <title>Complete sequence of chromosome of Methanomethylovorans hollandica DSM 15978.</title>
        <authorList>
            <person name="Lucas S."/>
            <person name="Copeland A."/>
            <person name="Lapidus A."/>
            <person name="Glavina del Rio T."/>
            <person name="Dalin E."/>
            <person name="Tice H."/>
            <person name="Bruce D."/>
            <person name="Goodwin L."/>
            <person name="Pitluck S."/>
            <person name="Peters L."/>
            <person name="Mikhailova N."/>
            <person name="Held B."/>
            <person name="Kyrpides N."/>
            <person name="Mavromatis K."/>
            <person name="Ivanova N."/>
            <person name="Brettin T."/>
            <person name="Detter J.C."/>
            <person name="Han C."/>
            <person name="Larimer F."/>
            <person name="Land M."/>
            <person name="Hauser L."/>
            <person name="Markowitz V."/>
            <person name="Cheng J.-F."/>
            <person name="Hugenholtz P."/>
            <person name="Woyke T."/>
            <person name="Wu D."/>
            <person name="Spring S."/>
            <person name="Schroeder M."/>
            <person name="Brambilla E."/>
            <person name="Klenk H.-P."/>
            <person name="Eisen J.A."/>
        </authorList>
    </citation>
    <scope>NUCLEOTIDE SEQUENCE [LARGE SCALE GENOMIC DNA]</scope>
    <source>
        <strain evidence="11">DSM 15978 / NBRC 107637 / DMS1</strain>
    </source>
</reference>
<sequence precursor="true">MDKRFRQIKKIMLQVLFLNLMVSFAKIIYGILTNTLSMQSDGYHSLFDGISNIVGLIGIQAASKPPDAEHPYGHRKFETMASVFIAVLLMFAGFNILNSAFHRFGSGAIPEVTTFSFLVMIGTMVINYMVTTYEHRNGVKLQSEVLIADSMHTKSDIYVSLSVILGLIAIKAGLPVLDPIIAIIISGIIVYTGIRIIMKSSSVLCDTSQLNAEEIHNLVCAVDGVIGCNNIRSRGTVGHIYIDLHVEVHPTMPTLRSHDIADTVEYELKQHFEGVQDVVIHIEPAPLEPAS</sequence>
<dbReference type="Pfam" id="PF16916">
    <property type="entry name" value="ZT_dimer"/>
    <property type="match status" value="1"/>
</dbReference>
<dbReference type="InterPro" id="IPR058533">
    <property type="entry name" value="Cation_efflux_TM"/>
</dbReference>
<gene>
    <name evidence="10" type="ordered locus">Metho_1003</name>
</gene>
<dbReference type="Pfam" id="PF01545">
    <property type="entry name" value="Cation_efflux"/>
    <property type="match status" value="1"/>
</dbReference>
<evidence type="ECO:0000313" key="10">
    <source>
        <dbReference type="EMBL" id="AGB49242.1"/>
    </source>
</evidence>
<keyword evidence="4 7" id="KW-0812">Transmembrane</keyword>
<keyword evidence="6 7" id="KW-0472">Membrane</keyword>
<dbReference type="Proteomes" id="UP000010866">
    <property type="component" value="Chromosome"/>
</dbReference>
<evidence type="ECO:0000256" key="1">
    <source>
        <dbReference type="ARBA" id="ARBA00004141"/>
    </source>
</evidence>
<dbReference type="HOGENOM" id="CLU_013430_3_2_2"/>
<evidence type="ECO:0000256" key="7">
    <source>
        <dbReference type="SAM" id="Phobius"/>
    </source>
</evidence>
<dbReference type="GO" id="GO:0015093">
    <property type="term" value="F:ferrous iron transmembrane transporter activity"/>
    <property type="evidence" value="ECO:0007669"/>
    <property type="project" value="TreeGrafter"/>
</dbReference>
<dbReference type="KEGG" id="mhz:Metho_1003"/>
<dbReference type="EMBL" id="CP003362">
    <property type="protein sequence ID" value="AGB49242.1"/>
    <property type="molecule type" value="Genomic_DNA"/>
</dbReference>
<feature type="transmembrane region" description="Helical" evidence="7">
    <location>
        <begin position="83"/>
        <end position="101"/>
    </location>
</feature>
<dbReference type="InterPro" id="IPR036837">
    <property type="entry name" value="Cation_efflux_CTD_sf"/>
</dbReference>
<dbReference type="Gene3D" id="1.20.1510.10">
    <property type="entry name" value="Cation efflux protein transmembrane domain"/>
    <property type="match status" value="1"/>
</dbReference>
<comment type="similarity">
    <text evidence="2">Belongs to the cation diffusion facilitator (CDF) transporter (TC 2.A.4) family.</text>
</comment>
<dbReference type="STRING" id="867904.Metho_1003"/>
<evidence type="ECO:0000256" key="6">
    <source>
        <dbReference type="ARBA" id="ARBA00023136"/>
    </source>
</evidence>
<evidence type="ECO:0000256" key="4">
    <source>
        <dbReference type="ARBA" id="ARBA00022692"/>
    </source>
</evidence>
<name>L0KUW8_METHD</name>
<proteinExistence type="inferred from homology"/>
<feature type="transmembrane region" description="Helical" evidence="7">
    <location>
        <begin position="113"/>
        <end position="130"/>
    </location>
</feature>
<dbReference type="InterPro" id="IPR027470">
    <property type="entry name" value="Cation_efflux_CTD"/>
</dbReference>
<keyword evidence="11" id="KW-1185">Reference proteome</keyword>
<dbReference type="GO" id="GO:0006882">
    <property type="term" value="P:intracellular zinc ion homeostasis"/>
    <property type="evidence" value="ECO:0007669"/>
    <property type="project" value="TreeGrafter"/>
</dbReference>
<feature type="transmembrane region" description="Helical" evidence="7">
    <location>
        <begin position="12"/>
        <end position="31"/>
    </location>
</feature>
<dbReference type="PANTHER" id="PTHR43840:SF15">
    <property type="entry name" value="MITOCHONDRIAL METAL TRANSPORTER 1-RELATED"/>
    <property type="match status" value="1"/>
</dbReference>
<dbReference type="OrthoDB" id="8907at2157"/>
<feature type="transmembrane region" description="Helical" evidence="7">
    <location>
        <begin position="180"/>
        <end position="198"/>
    </location>
</feature>
<dbReference type="NCBIfam" id="TIGR01297">
    <property type="entry name" value="CDF"/>
    <property type="match status" value="1"/>
</dbReference>
<dbReference type="InterPro" id="IPR002524">
    <property type="entry name" value="Cation_efflux"/>
</dbReference>
<evidence type="ECO:0000259" key="9">
    <source>
        <dbReference type="Pfam" id="PF16916"/>
    </source>
</evidence>
<comment type="subcellular location">
    <subcellularLocation>
        <location evidence="1">Membrane</location>
        <topology evidence="1">Multi-pass membrane protein</topology>
    </subcellularLocation>
</comment>
<dbReference type="Gene3D" id="3.30.70.1350">
    <property type="entry name" value="Cation efflux protein, cytoplasmic domain"/>
    <property type="match status" value="1"/>
</dbReference>
<organism evidence="10 11">
    <name type="scientific">Methanomethylovorans hollandica (strain DSM 15978 / NBRC 107637 / DMS1)</name>
    <dbReference type="NCBI Taxonomy" id="867904"/>
    <lineage>
        <taxon>Archaea</taxon>
        <taxon>Methanobacteriati</taxon>
        <taxon>Methanobacteriota</taxon>
        <taxon>Stenosarchaea group</taxon>
        <taxon>Methanomicrobia</taxon>
        <taxon>Methanosarcinales</taxon>
        <taxon>Methanosarcinaceae</taxon>
        <taxon>Methanomethylovorans</taxon>
    </lineage>
</organism>
<dbReference type="InterPro" id="IPR027469">
    <property type="entry name" value="Cation_efflux_TMD_sf"/>
</dbReference>
<dbReference type="SUPFAM" id="SSF161111">
    <property type="entry name" value="Cation efflux protein transmembrane domain-like"/>
    <property type="match status" value="1"/>
</dbReference>
<dbReference type="GO" id="GO:0015086">
    <property type="term" value="F:cadmium ion transmembrane transporter activity"/>
    <property type="evidence" value="ECO:0007669"/>
    <property type="project" value="TreeGrafter"/>
</dbReference>
<feature type="domain" description="Cation efflux protein cytoplasmic" evidence="9">
    <location>
        <begin position="211"/>
        <end position="284"/>
    </location>
</feature>
<dbReference type="GeneID" id="14406812"/>
<feature type="domain" description="Cation efflux protein transmembrane" evidence="8">
    <location>
        <begin position="15"/>
        <end position="205"/>
    </location>
</feature>
<dbReference type="SUPFAM" id="SSF160240">
    <property type="entry name" value="Cation efflux protein cytoplasmic domain-like"/>
    <property type="match status" value="1"/>
</dbReference>
<dbReference type="AlphaFoldDB" id="L0KUW8"/>
<evidence type="ECO:0000313" key="11">
    <source>
        <dbReference type="Proteomes" id="UP000010866"/>
    </source>
</evidence>
<evidence type="ECO:0000256" key="3">
    <source>
        <dbReference type="ARBA" id="ARBA00022448"/>
    </source>
</evidence>
<dbReference type="GO" id="GO:0015341">
    <property type="term" value="F:zinc efflux antiporter activity"/>
    <property type="evidence" value="ECO:0007669"/>
    <property type="project" value="TreeGrafter"/>
</dbReference>
<dbReference type="PANTHER" id="PTHR43840">
    <property type="entry name" value="MITOCHONDRIAL METAL TRANSPORTER 1-RELATED"/>
    <property type="match status" value="1"/>
</dbReference>
<keyword evidence="3" id="KW-0813">Transport</keyword>
<evidence type="ECO:0000259" key="8">
    <source>
        <dbReference type="Pfam" id="PF01545"/>
    </source>
</evidence>
<protein>
    <submittedName>
        <fullName evidence="10">Cation diffusion facilitator family transporter</fullName>
    </submittedName>
</protein>
<dbReference type="RefSeq" id="WP_015324409.1">
    <property type="nucleotide sequence ID" value="NC_019977.1"/>
</dbReference>
<dbReference type="InterPro" id="IPR050291">
    <property type="entry name" value="CDF_Transporter"/>
</dbReference>
<keyword evidence="5 7" id="KW-1133">Transmembrane helix</keyword>
<evidence type="ECO:0000256" key="2">
    <source>
        <dbReference type="ARBA" id="ARBA00008114"/>
    </source>
</evidence>
<dbReference type="FunFam" id="1.20.1510.10:FF:000006">
    <property type="entry name" value="Divalent cation efflux transporter"/>
    <property type="match status" value="1"/>
</dbReference>